<sequence>MGYNLLFQQALGFHEQGRLNEAENIYRQILETAPNNPDILNLLGLIAQQKGLHAQAVDYFYQAIRLAPGHAPFHFNLALSLENDNKPAEALQSYQDALRLNPELKEAYDNMGDIFSSLNQTDKAEEMYNQALRIDPDYLLPQAKMAYLRKDISKLEQSARQHPQEAVFPYYLSLLYRQQNKNREALACARRADDLAPGSEELLTLLGELLIITGDHTEAKQVYEQILRLNPHSPAALINLANFATNTDDFATAEKYYKQALDIRPGDLDAHFNYANMLYHQNRLPEALEEYRSAVVIAPERFEISNNLGLIQKDLGEYEEALGLFFNAFLKEPDKEEISVNIAETLTLLHYQDKEKAEKIAANWLEKAPDNVFARHLNAAFKGDNCENNQIFAQKLFDNFADTYEMVLGRIGYDTPRKLRDLTGHVEGTLVDLGCGTGLVGMAYQAAGTRLVGVDISEKSLDQARNKGIYRELIADDLLHFCQTRLHDYRPALITAADVFCYLGRLDELIAACKPYKLAFSVELLKDGSADWKLAPTGRWQHNPDYIARLLKQNGYTIVNQYPLILRQECGQDVEGLIFTAA</sequence>
<dbReference type="SUPFAM" id="SSF48452">
    <property type="entry name" value="TPR-like"/>
    <property type="match status" value="2"/>
</dbReference>
<feature type="repeat" description="TPR" evidence="1">
    <location>
        <begin position="302"/>
        <end position="335"/>
    </location>
</feature>
<dbReference type="InterPro" id="IPR037919">
    <property type="entry name" value="OGT"/>
</dbReference>
<dbReference type="PROSITE" id="PS50293">
    <property type="entry name" value="TPR_REGION"/>
    <property type="match status" value="1"/>
</dbReference>
<evidence type="ECO:0000313" key="3">
    <source>
        <dbReference type="EMBL" id="HIU52754.1"/>
    </source>
</evidence>
<accession>A0A9D1M315</accession>
<protein>
    <submittedName>
        <fullName evidence="3">Tetratricopeptide repeat protein</fullName>
    </submittedName>
</protein>
<dbReference type="EMBL" id="DVNC01000015">
    <property type="protein sequence ID" value="HIU52754.1"/>
    <property type="molecule type" value="Genomic_DNA"/>
</dbReference>
<dbReference type="Gene3D" id="3.40.50.150">
    <property type="entry name" value="Vaccinia Virus protein VP39"/>
    <property type="match status" value="1"/>
</dbReference>
<feature type="domain" description="Methyltransferase type 12" evidence="2">
    <location>
        <begin position="431"/>
        <end position="513"/>
    </location>
</feature>
<reference evidence="3" key="2">
    <citation type="journal article" date="2021" name="PeerJ">
        <title>Extensive microbial diversity within the chicken gut microbiome revealed by metagenomics and culture.</title>
        <authorList>
            <person name="Gilroy R."/>
            <person name="Ravi A."/>
            <person name="Getino M."/>
            <person name="Pursley I."/>
            <person name="Horton D.L."/>
            <person name="Alikhan N.F."/>
            <person name="Baker D."/>
            <person name="Gharbi K."/>
            <person name="Hall N."/>
            <person name="Watson M."/>
            <person name="Adriaenssens E.M."/>
            <person name="Foster-Nyarko E."/>
            <person name="Jarju S."/>
            <person name="Secka A."/>
            <person name="Antonio M."/>
            <person name="Oren A."/>
            <person name="Chaudhuri R.R."/>
            <person name="La Ragione R."/>
            <person name="Hildebrand F."/>
            <person name="Pallen M.J."/>
        </authorList>
    </citation>
    <scope>NUCLEOTIDE SEQUENCE</scope>
    <source>
        <strain evidence="3">ChiW3-316</strain>
    </source>
</reference>
<dbReference type="Pfam" id="PF13432">
    <property type="entry name" value="TPR_16"/>
    <property type="match status" value="2"/>
</dbReference>
<feature type="repeat" description="TPR" evidence="1">
    <location>
        <begin position="105"/>
        <end position="138"/>
    </location>
</feature>
<feature type="repeat" description="TPR" evidence="1">
    <location>
        <begin position="234"/>
        <end position="267"/>
    </location>
</feature>
<evidence type="ECO:0000313" key="4">
    <source>
        <dbReference type="Proteomes" id="UP000824107"/>
    </source>
</evidence>
<proteinExistence type="predicted"/>
<dbReference type="Proteomes" id="UP000824107">
    <property type="component" value="Unassembled WGS sequence"/>
</dbReference>
<dbReference type="InterPro" id="IPR003107">
    <property type="entry name" value="HAT"/>
</dbReference>
<name>A0A9D1M315_9PROT</name>
<dbReference type="PANTHER" id="PTHR44366:SF1">
    <property type="entry name" value="UDP-N-ACETYLGLUCOSAMINE--PEPTIDE N-ACETYLGLUCOSAMINYLTRANSFERASE 110 KDA SUBUNIT"/>
    <property type="match status" value="1"/>
</dbReference>
<dbReference type="Pfam" id="PF08242">
    <property type="entry name" value="Methyltransf_12"/>
    <property type="match status" value="1"/>
</dbReference>
<dbReference type="Gene3D" id="1.25.40.10">
    <property type="entry name" value="Tetratricopeptide repeat domain"/>
    <property type="match status" value="3"/>
</dbReference>
<gene>
    <name evidence="3" type="ORF">IAD20_01580</name>
</gene>
<feature type="repeat" description="TPR" evidence="1">
    <location>
        <begin position="71"/>
        <end position="104"/>
    </location>
</feature>
<evidence type="ECO:0000256" key="1">
    <source>
        <dbReference type="PROSITE-ProRule" id="PRU00339"/>
    </source>
</evidence>
<organism evidence="3 4">
    <name type="scientific">Candidatus Scatocola faecipullorum</name>
    <dbReference type="NCBI Taxonomy" id="2840917"/>
    <lineage>
        <taxon>Bacteria</taxon>
        <taxon>Pseudomonadati</taxon>
        <taxon>Pseudomonadota</taxon>
        <taxon>Alphaproteobacteria</taxon>
        <taxon>Rhodospirillales</taxon>
        <taxon>Rhodospirillaceae</taxon>
        <taxon>Rhodospirillaceae incertae sedis</taxon>
        <taxon>Candidatus Scatocola</taxon>
    </lineage>
</organism>
<feature type="repeat" description="TPR" evidence="1">
    <location>
        <begin position="200"/>
        <end position="233"/>
    </location>
</feature>
<dbReference type="InterPro" id="IPR013217">
    <property type="entry name" value="Methyltransf_12"/>
</dbReference>
<dbReference type="AlphaFoldDB" id="A0A9D1M315"/>
<feature type="repeat" description="TPR" evidence="1">
    <location>
        <begin position="3"/>
        <end position="36"/>
    </location>
</feature>
<dbReference type="InterPro" id="IPR019734">
    <property type="entry name" value="TPR_rpt"/>
</dbReference>
<feature type="repeat" description="TPR" evidence="1">
    <location>
        <begin position="268"/>
        <end position="301"/>
    </location>
</feature>
<feature type="repeat" description="TPR" evidence="1">
    <location>
        <begin position="37"/>
        <end position="70"/>
    </location>
</feature>
<reference evidence="3" key="1">
    <citation type="submission" date="2020-10" db="EMBL/GenBank/DDBJ databases">
        <authorList>
            <person name="Gilroy R."/>
        </authorList>
    </citation>
    <scope>NUCLEOTIDE SEQUENCE</scope>
    <source>
        <strain evidence="3">ChiW3-316</strain>
    </source>
</reference>
<comment type="caution">
    <text evidence="3">The sequence shown here is derived from an EMBL/GenBank/DDBJ whole genome shotgun (WGS) entry which is preliminary data.</text>
</comment>
<dbReference type="CDD" id="cd02440">
    <property type="entry name" value="AdoMet_MTases"/>
    <property type="match status" value="1"/>
</dbReference>
<dbReference type="Pfam" id="PF13428">
    <property type="entry name" value="TPR_14"/>
    <property type="match status" value="1"/>
</dbReference>
<dbReference type="GO" id="GO:0006493">
    <property type="term" value="P:protein O-linked glycosylation"/>
    <property type="evidence" value="ECO:0007669"/>
    <property type="project" value="InterPro"/>
</dbReference>
<dbReference type="SMART" id="SM00386">
    <property type="entry name" value="HAT"/>
    <property type="match status" value="3"/>
</dbReference>
<dbReference type="GO" id="GO:0006396">
    <property type="term" value="P:RNA processing"/>
    <property type="evidence" value="ECO:0007669"/>
    <property type="project" value="InterPro"/>
</dbReference>
<dbReference type="SUPFAM" id="SSF53335">
    <property type="entry name" value="S-adenosyl-L-methionine-dependent methyltransferases"/>
    <property type="match status" value="1"/>
</dbReference>
<dbReference type="SMART" id="SM00028">
    <property type="entry name" value="TPR"/>
    <property type="match status" value="9"/>
</dbReference>
<keyword evidence="1" id="KW-0802">TPR repeat</keyword>
<dbReference type="InterPro" id="IPR011990">
    <property type="entry name" value="TPR-like_helical_dom_sf"/>
</dbReference>
<dbReference type="GO" id="GO:0097363">
    <property type="term" value="F:protein O-acetylglucosaminyltransferase activity"/>
    <property type="evidence" value="ECO:0007669"/>
    <property type="project" value="TreeGrafter"/>
</dbReference>
<evidence type="ECO:0000259" key="2">
    <source>
        <dbReference type="Pfam" id="PF08242"/>
    </source>
</evidence>
<dbReference type="InterPro" id="IPR029063">
    <property type="entry name" value="SAM-dependent_MTases_sf"/>
</dbReference>
<dbReference type="PANTHER" id="PTHR44366">
    <property type="entry name" value="UDP-N-ACETYLGLUCOSAMINE--PEPTIDE N-ACETYLGLUCOSAMINYLTRANSFERASE 110 KDA SUBUNIT"/>
    <property type="match status" value="1"/>
</dbReference>
<dbReference type="Pfam" id="PF13424">
    <property type="entry name" value="TPR_12"/>
    <property type="match status" value="1"/>
</dbReference>
<dbReference type="PROSITE" id="PS50005">
    <property type="entry name" value="TPR"/>
    <property type="match status" value="8"/>
</dbReference>